<name>A0LFG1_SYNFM</name>
<dbReference type="eggNOG" id="ENOG50336AZ">
    <property type="taxonomic scope" value="Bacteria"/>
</dbReference>
<feature type="compositionally biased region" description="Basic and acidic residues" evidence="1">
    <location>
        <begin position="82"/>
        <end position="95"/>
    </location>
</feature>
<dbReference type="OrthoDB" id="5471852at2"/>
<evidence type="ECO:0000256" key="1">
    <source>
        <dbReference type="SAM" id="MobiDB-lite"/>
    </source>
</evidence>
<reference evidence="3 4" key="1">
    <citation type="submission" date="2006-10" db="EMBL/GenBank/DDBJ databases">
        <title>Complete sequence of Syntrophobacter fumaroxidans MPOB.</title>
        <authorList>
            <consortium name="US DOE Joint Genome Institute"/>
            <person name="Copeland A."/>
            <person name="Lucas S."/>
            <person name="Lapidus A."/>
            <person name="Barry K."/>
            <person name="Detter J.C."/>
            <person name="Glavina del Rio T."/>
            <person name="Hammon N."/>
            <person name="Israni S."/>
            <person name="Pitluck S."/>
            <person name="Goltsman E.G."/>
            <person name="Martinez M."/>
            <person name="Schmutz J."/>
            <person name="Larimer F."/>
            <person name="Land M."/>
            <person name="Hauser L."/>
            <person name="Kyrpides N."/>
            <person name="Kim E."/>
            <person name="Boone D.R."/>
            <person name="Brockman F."/>
            <person name="Culley D."/>
            <person name="Ferry J."/>
            <person name="Gunsalus R."/>
            <person name="McInerney M.J."/>
            <person name="Morrison M."/>
            <person name="Plugge C."/>
            <person name="Rohlin L."/>
            <person name="Scholten J."/>
            <person name="Sieber J."/>
            <person name="Stams A.J.M."/>
            <person name="Worm P."/>
            <person name="Henstra A.M."/>
            <person name="Richardson P."/>
        </authorList>
    </citation>
    <scope>NUCLEOTIDE SEQUENCE [LARGE SCALE GENOMIC DNA]</scope>
    <source>
        <strain evidence="4">DSM 10017 / MPOB</strain>
    </source>
</reference>
<protein>
    <recommendedName>
        <fullName evidence="2">Rho termination factor-like N-terminal domain-containing protein</fullName>
    </recommendedName>
</protein>
<gene>
    <name evidence="3" type="ordered locus">Sfum_0463</name>
</gene>
<evidence type="ECO:0000313" key="3">
    <source>
        <dbReference type="EMBL" id="ABK16163.1"/>
    </source>
</evidence>
<dbReference type="STRING" id="335543.Sfum_0463"/>
<feature type="compositionally biased region" description="Basic residues" evidence="1">
    <location>
        <begin position="96"/>
        <end position="109"/>
    </location>
</feature>
<dbReference type="SMART" id="SM00959">
    <property type="entry name" value="Rho_N"/>
    <property type="match status" value="1"/>
</dbReference>
<organism evidence="3 4">
    <name type="scientific">Syntrophobacter fumaroxidans (strain DSM 10017 / MPOB)</name>
    <dbReference type="NCBI Taxonomy" id="335543"/>
    <lineage>
        <taxon>Bacteria</taxon>
        <taxon>Pseudomonadati</taxon>
        <taxon>Thermodesulfobacteriota</taxon>
        <taxon>Syntrophobacteria</taxon>
        <taxon>Syntrophobacterales</taxon>
        <taxon>Syntrophobacteraceae</taxon>
        <taxon>Syntrophobacter</taxon>
    </lineage>
</organism>
<evidence type="ECO:0000313" key="4">
    <source>
        <dbReference type="Proteomes" id="UP000001784"/>
    </source>
</evidence>
<dbReference type="InterPro" id="IPR011112">
    <property type="entry name" value="Rho-like_N"/>
</dbReference>
<sequence>MGKQKDKTTKEKPLDKMTAKELRELAMTLEGIVGVHAMNKNELIAAIREAKGIVDDKSKKSSVDVRGIKVKIRELKERREKAKEEGNRKLADAFRRRIGNLKKRSRRAA</sequence>
<dbReference type="KEGG" id="sfu:Sfum_0463"/>
<dbReference type="InParanoid" id="A0LFG1"/>
<feature type="domain" description="Rho termination factor-like N-terminal" evidence="2">
    <location>
        <begin position="13"/>
        <end position="56"/>
    </location>
</feature>
<dbReference type="EMBL" id="CP000478">
    <property type="protein sequence ID" value="ABK16163.1"/>
    <property type="molecule type" value="Genomic_DNA"/>
</dbReference>
<proteinExistence type="predicted"/>
<dbReference type="Proteomes" id="UP000001784">
    <property type="component" value="Chromosome"/>
</dbReference>
<evidence type="ECO:0000259" key="2">
    <source>
        <dbReference type="SMART" id="SM00959"/>
    </source>
</evidence>
<accession>A0LFG1</accession>
<dbReference type="AlphaFoldDB" id="A0LFG1"/>
<dbReference type="HOGENOM" id="CLU_159854_0_0_7"/>
<dbReference type="GO" id="GO:0006353">
    <property type="term" value="P:DNA-templated transcription termination"/>
    <property type="evidence" value="ECO:0007669"/>
    <property type="project" value="InterPro"/>
</dbReference>
<keyword evidence="4" id="KW-1185">Reference proteome</keyword>
<feature type="region of interest" description="Disordered" evidence="1">
    <location>
        <begin position="82"/>
        <end position="109"/>
    </location>
</feature>
<dbReference type="RefSeq" id="WP_011697336.1">
    <property type="nucleotide sequence ID" value="NC_008554.1"/>
</dbReference>